<feature type="DNA-binding region" description="H-T-H motif" evidence="4">
    <location>
        <begin position="45"/>
        <end position="64"/>
    </location>
</feature>
<reference evidence="7 8" key="1">
    <citation type="submission" date="2024-09" db="EMBL/GenBank/DDBJ databases">
        <authorList>
            <person name="Sun Q."/>
            <person name="Mori K."/>
        </authorList>
    </citation>
    <scope>NUCLEOTIDE SEQUENCE [LARGE SCALE GENOMIC DNA]</scope>
    <source>
        <strain evidence="7 8">JCM 9626</strain>
    </source>
</reference>
<keyword evidence="3" id="KW-0804">Transcription</keyword>
<evidence type="ECO:0000313" key="8">
    <source>
        <dbReference type="Proteomes" id="UP001589750"/>
    </source>
</evidence>
<dbReference type="Proteomes" id="UP001589750">
    <property type="component" value="Unassembled WGS sequence"/>
</dbReference>
<dbReference type="Gene3D" id="1.10.357.10">
    <property type="entry name" value="Tetracycline Repressor, domain 2"/>
    <property type="match status" value="1"/>
</dbReference>
<dbReference type="SUPFAM" id="SSF46689">
    <property type="entry name" value="Homeodomain-like"/>
    <property type="match status" value="1"/>
</dbReference>
<organism evidence="7 8">
    <name type="scientific">Nocardioides plantarum</name>
    <dbReference type="NCBI Taxonomy" id="29299"/>
    <lineage>
        <taxon>Bacteria</taxon>
        <taxon>Bacillati</taxon>
        <taxon>Actinomycetota</taxon>
        <taxon>Actinomycetes</taxon>
        <taxon>Propionibacteriales</taxon>
        <taxon>Nocardioidaceae</taxon>
        <taxon>Nocardioides</taxon>
    </lineage>
</organism>
<protein>
    <submittedName>
        <fullName evidence="7">TetR/AcrR family transcriptional regulator</fullName>
    </submittedName>
</protein>
<dbReference type="InterPro" id="IPR009057">
    <property type="entry name" value="Homeodomain-like_sf"/>
</dbReference>
<sequence length="221" mass="23843">MTMTPPVGRPAPEAVSRPRVEGDREQEILAATLDVLADVGYDRLTMDAVAAHARASKATLYRRWSTKPALVIDALLSEKEAMELPDTGTLRGDLLGAYCGMGGLTDTRQVAILASVMTAISRDADFAEAFHRDFIGPKVALTRTIYDRAKERGEISPDVDVDLIGTALPGIVLHRQFLLGTPPDTEFIVQVLDHIILPAVAAVAASPLPQHTPHQTTKEDS</sequence>
<dbReference type="PROSITE" id="PS50977">
    <property type="entry name" value="HTH_TETR_2"/>
    <property type="match status" value="1"/>
</dbReference>
<keyword evidence="2 4" id="KW-0238">DNA-binding</keyword>
<dbReference type="RefSeq" id="WP_246083970.1">
    <property type="nucleotide sequence ID" value="NZ_JBHMDG010000012.1"/>
</dbReference>
<dbReference type="PRINTS" id="PR00455">
    <property type="entry name" value="HTHTETR"/>
</dbReference>
<dbReference type="PROSITE" id="PS01081">
    <property type="entry name" value="HTH_TETR_1"/>
    <property type="match status" value="1"/>
</dbReference>
<dbReference type="SUPFAM" id="SSF48498">
    <property type="entry name" value="Tetracyclin repressor-like, C-terminal domain"/>
    <property type="match status" value="1"/>
</dbReference>
<dbReference type="InterPro" id="IPR023772">
    <property type="entry name" value="DNA-bd_HTH_TetR-type_CS"/>
</dbReference>
<dbReference type="Pfam" id="PF00440">
    <property type="entry name" value="TetR_N"/>
    <property type="match status" value="1"/>
</dbReference>
<evidence type="ECO:0000313" key="7">
    <source>
        <dbReference type="EMBL" id="MFB9313541.1"/>
    </source>
</evidence>
<evidence type="ECO:0000256" key="3">
    <source>
        <dbReference type="ARBA" id="ARBA00023163"/>
    </source>
</evidence>
<keyword evidence="1" id="KW-0805">Transcription regulation</keyword>
<dbReference type="InterPro" id="IPR001647">
    <property type="entry name" value="HTH_TetR"/>
</dbReference>
<evidence type="ECO:0000259" key="6">
    <source>
        <dbReference type="PROSITE" id="PS50977"/>
    </source>
</evidence>
<comment type="caution">
    <text evidence="7">The sequence shown here is derived from an EMBL/GenBank/DDBJ whole genome shotgun (WGS) entry which is preliminary data.</text>
</comment>
<feature type="region of interest" description="Disordered" evidence="5">
    <location>
        <begin position="1"/>
        <end position="22"/>
    </location>
</feature>
<dbReference type="InterPro" id="IPR050109">
    <property type="entry name" value="HTH-type_TetR-like_transc_reg"/>
</dbReference>
<feature type="domain" description="HTH tetR-type" evidence="6">
    <location>
        <begin position="22"/>
        <end position="82"/>
    </location>
</feature>
<evidence type="ECO:0000256" key="2">
    <source>
        <dbReference type="ARBA" id="ARBA00023125"/>
    </source>
</evidence>
<dbReference type="Gene3D" id="1.10.10.60">
    <property type="entry name" value="Homeodomain-like"/>
    <property type="match status" value="1"/>
</dbReference>
<proteinExistence type="predicted"/>
<gene>
    <name evidence="7" type="ORF">ACFFRI_10855</name>
</gene>
<dbReference type="PANTHER" id="PTHR30055:SF148">
    <property type="entry name" value="TETR-FAMILY TRANSCRIPTIONAL REGULATOR"/>
    <property type="match status" value="1"/>
</dbReference>
<evidence type="ECO:0000256" key="1">
    <source>
        <dbReference type="ARBA" id="ARBA00023015"/>
    </source>
</evidence>
<name>A0ABV5K9Y3_9ACTN</name>
<evidence type="ECO:0000256" key="5">
    <source>
        <dbReference type="SAM" id="MobiDB-lite"/>
    </source>
</evidence>
<dbReference type="InterPro" id="IPR011075">
    <property type="entry name" value="TetR_C"/>
</dbReference>
<keyword evidence="8" id="KW-1185">Reference proteome</keyword>
<evidence type="ECO:0000256" key="4">
    <source>
        <dbReference type="PROSITE-ProRule" id="PRU00335"/>
    </source>
</evidence>
<dbReference type="PANTHER" id="PTHR30055">
    <property type="entry name" value="HTH-TYPE TRANSCRIPTIONAL REGULATOR RUTR"/>
    <property type="match status" value="1"/>
</dbReference>
<dbReference type="InterPro" id="IPR036271">
    <property type="entry name" value="Tet_transcr_reg_TetR-rel_C_sf"/>
</dbReference>
<dbReference type="EMBL" id="JBHMDG010000012">
    <property type="protein sequence ID" value="MFB9313541.1"/>
    <property type="molecule type" value="Genomic_DNA"/>
</dbReference>
<accession>A0ABV5K9Y3</accession>
<dbReference type="Pfam" id="PF16859">
    <property type="entry name" value="TetR_C_11"/>
    <property type="match status" value="1"/>
</dbReference>